<accession>A0ABW3ZH82</accession>
<dbReference type="InterPro" id="IPR000868">
    <property type="entry name" value="Isochorismatase-like_dom"/>
</dbReference>
<dbReference type="Pfam" id="PF00857">
    <property type="entry name" value="Isochorismatase"/>
    <property type="match status" value="1"/>
</dbReference>
<dbReference type="InterPro" id="IPR036380">
    <property type="entry name" value="Isochorismatase-like_sf"/>
</dbReference>
<organism evidence="2 3">
    <name type="scientific">Litorisediminicola beolgyonensis</name>
    <dbReference type="NCBI Taxonomy" id="1173614"/>
    <lineage>
        <taxon>Bacteria</taxon>
        <taxon>Pseudomonadati</taxon>
        <taxon>Pseudomonadota</taxon>
        <taxon>Alphaproteobacteria</taxon>
        <taxon>Rhodobacterales</taxon>
        <taxon>Paracoccaceae</taxon>
        <taxon>Litorisediminicola</taxon>
    </lineage>
</organism>
<reference evidence="3" key="1">
    <citation type="journal article" date="2019" name="Int. J. Syst. Evol. Microbiol.">
        <title>The Global Catalogue of Microorganisms (GCM) 10K type strain sequencing project: providing services to taxonomists for standard genome sequencing and annotation.</title>
        <authorList>
            <consortium name="The Broad Institute Genomics Platform"/>
            <consortium name="The Broad Institute Genome Sequencing Center for Infectious Disease"/>
            <person name="Wu L."/>
            <person name="Ma J."/>
        </authorList>
    </citation>
    <scope>NUCLEOTIDE SEQUENCE [LARGE SCALE GENOMIC DNA]</scope>
    <source>
        <strain evidence="3">CCUG 62953</strain>
    </source>
</reference>
<name>A0ABW3ZH82_9RHOB</name>
<dbReference type="EMBL" id="JBHTMU010000008">
    <property type="protein sequence ID" value="MFD1342085.1"/>
    <property type="molecule type" value="Genomic_DNA"/>
</dbReference>
<comment type="caution">
    <text evidence="2">The sequence shown here is derived from an EMBL/GenBank/DDBJ whole genome shotgun (WGS) entry which is preliminary data.</text>
</comment>
<sequence length="177" mass="18947">MPALTAAASSLLVIDMQERLMRAIDDAEARTAAAARLIAAARMLEIPRVVSEQKPEKLGPTVAELQIAPGEALAKMSFDCCGSPSLARSLDGESDLVICGVESHVCVLQTVLSLRATGRAVAVVADATGSRKESDRQAAFARMRDHGAEIVTSEMVLFEWMGTAEHPRFRDISALVR</sequence>
<evidence type="ECO:0000259" key="1">
    <source>
        <dbReference type="Pfam" id="PF00857"/>
    </source>
</evidence>
<dbReference type="SUPFAM" id="SSF52499">
    <property type="entry name" value="Isochorismatase-like hydrolases"/>
    <property type="match status" value="1"/>
</dbReference>
<evidence type="ECO:0000313" key="3">
    <source>
        <dbReference type="Proteomes" id="UP001597135"/>
    </source>
</evidence>
<dbReference type="PANTHER" id="PTHR14119">
    <property type="entry name" value="HYDROLASE"/>
    <property type="match status" value="1"/>
</dbReference>
<keyword evidence="3" id="KW-1185">Reference proteome</keyword>
<dbReference type="RefSeq" id="WP_386802148.1">
    <property type="nucleotide sequence ID" value="NZ_JBHTMU010000008.1"/>
</dbReference>
<dbReference type="Proteomes" id="UP001597135">
    <property type="component" value="Unassembled WGS sequence"/>
</dbReference>
<protein>
    <submittedName>
        <fullName evidence="2">Isochorismatase family protein</fullName>
    </submittedName>
</protein>
<dbReference type="InterPro" id="IPR050993">
    <property type="entry name" value="Isochorismatase_domain"/>
</dbReference>
<feature type="domain" description="Isochorismatase-like" evidence="1">
    <location>
        <begin position="11"/>
        <end position="154"/>
    </location>
</feature>
<evidence type="ECO:0000313" key="2">
    <source>
        <dbReference type="EMBL" id="MFD1342085.1"/>
    </source>
</evidence>
<proteinExistence type="predicted"/>
<dbReference type="PANTHER" id="PTHR14119:SF3">
    <property type="entry name" value="ISOCHORISMATASE DOMAIN-CONTAINING PROTEIN 2"/>
    <property type="match status" value="1"/>
</dbReference>
<dbReference type="Gene3D" id="3.40.50.850">
    <property type="entry name" value="Isochorismatase-like"/>
    <property type="match status" value="1"/>
</dbReference>
<gene>
    <name evidence="2" type="ORF">ACFQ4E_06615</name>
</gene>